<dbReference type="PANTHER" id="PTHR43311">
    <property type="entry name" value="GLUTAMATE--TRNA LIGASE"/>
    <property type="match status" value="1"/>
</dbReference>
<accession>A0A0R1P4P8</accession>
<dbReference type="PATRIC" id="fig|1423746.3.peg.1147"/>
<comment type="caution">
    <text evidence="14">The sequence shown here is derived from an EMBL/GenBank/DDBJ whole genome shotgun (WGS) entry which is preliminary data.</text>
</comment>
<dbReference type="InterPro" id="IPR049940">
    <property type="entry name" value="GluQ/Sye"/>
</dbReference>
<dbReference type="InterPro" id="IPR045462">
    <property type="entry name" value="aa-tRNA-synth_I_cd-bd"/>
</dbReference>
<evidence type="ECO:0000313" key="14">
    <source>
        <dbReference type="EMBL" id="KRL27366.1"/>
    </source>
</evidence>
<dbReference type="Proteomes" id="UP000051445">
    <property type="component" value="Unassembled WGS sequence"/>
</dbReference>
<gene>
    <name evidence="11" type="primary">gltX</name>
    <name evidence="14" type="ORF">FD27_GL001126</name>
</gene>
<sequence length="502" mass="58386">MDDKKVRVRYAPSPTGFLHIGNAQSALFNYLFARHFNGTMVLRIEDTDTKRNVKNGEASQRDNLHWLGIDWDEGPNKPNPKYGPYRQSERNKKGIYHKYIQKLLDAGIAYKDYSTEEELQEMRERQRANNEAPHYDGRWYGKSEEEQKAAEAKGLKPTIRFHFPKNHDYEWDDIARGHVSFNSDNLGGDFIIEKSDGMPTYNFAVVVDDHSMEITHVLRGADHISNTPKQIAIYEALGWEHPTFCHIPLIFNPKTRKKLSKRDKDTLQFINEYKKHGYLPEAIFNFIAFLGWSPVGEREIYSKDELIKVYDPQRMSKAPAYFDQKKLDWMNAQYIKKMDVDELTDRTLALIKEGETEEAKRLQSVPEDELKTLIAKTIHVHQRDVNKLLEVMQYAWDYYTVLDQHFNYDQLKDNDDFSNDDIVAVLSHLKDRLANGDADLDYSQAIKEVGKETGVKGRNLYFPLNLAFTGSTSAPQIYEIMDIYSRKTDLELLDRMIAAFQA</sequence>
<evidence type="ECO:0000259" key="13">
    <source>
        <dbReference type="Pfam" id="PF19269"/>
    </source>
</evidence>
<dbReference type="InterPro" id="IPR000924">
    <property type="entry name" value="Glu/Gln-tRNA-synth"/>
</dbReference>
<feature type="domain" description="Glutamyl/glutaminyl-tRNA synthetase class Ib catalytic" evidence="12">
    <location>
        <begin position="5"/>
        <end position="329"/>
    </location>
</feature>
<name>A0A0R1P4P8_9LACO</name>
<comment type="similarity">
    <text evidence="2 11">Belongs to the class-I aminoacyl-tRNA synthetase family. Glutamate--tRNA ligase type 1 subfamily.</text>
</comment>
<evidence type="ECO:0000313" key="15">
    <source>
        <dbReference type="Proteomes" id="UP000051445"/>
    </source>
</evidence>
<comment type="subcellular location">
    <subcellularLocation>
        <location evidence="1 11">Cytoplasm</location>
    </subcellularLocation>
</comment>
<keyword evidence="15" id="KW-1185">Reference proteome</keyword>
<dbReference type="InterPro" id="IPR014729">
    <property type="entry name" value="Rossmann-like_a/b/a_fold"/>
</dbReference>
<dbReference type="PRINTS" id="PR00987">
    <property type="entry name" value="TRNASYNTHGLU"/>
</dbReference>
<dbReference type="InterPro" id="IPR008925">
    <property type="entry name" value="aa_tRNA-synth_I_cd-bd_sf"/>
</dbReference>
<dbReference type="RefSeq" id="WP_057751619.1">
    <property type="nucleotide sequence ID" value="NZ_AZER01000016.1"/>
</dbReference>
<keyword evidence="9 11" id="KW-0030">Aminoacyl-tRNA synthetase</keyword>
<evidence type="ECO:0000259" key="12">
    <source>
        <dbReference type="Pfam" id="PF00749"/>
    </source>
</evidence>
<dbReference type="NCBIfam" id="TIGR00464">
    <property type="entry name" value="gltX_bact"/>
    <property type="match status" value="1"/>
</dbReference>
<evidence type="ECO:0000256" key="11">
    <source>
        <dbReference type="HAMAP-Rule" id="MF_00022"/>
    </source>
</evidence>
<dbReference type="GO" id="GO:0005524">
    <property type="term" value="F:ATP binding"/>
    <property type="evidence" value="ECO:0007669"/>
    <property type="project" value="UniProtKB-UniRule"/>
</dbReference>
<dbReference type="InterPro" id="IPR020058">
    <property type="entry name" value="Glu/Gln-tRNA-synth_Ib_cat-dom"/>
</dbReference>
<dbReference type="GO" id="GO:0000049">
    <property type="term" value="F:tRNA binding"/>
    <property type="evidence" value="ECO:0007669"/>
    <property type="project" value="InterPro"/>
</dbReference>
<evidence type="ECO:0000256" key="1">
    <source>
        <dbReference type="ARBA" id="ARBA00004496"/>
    </source>
</evidence>
<dbReference type="SUPFAM" id="SSF52374">
    <property type="entry name" value="Nucleotidylyl transferase"/>
    <property type="match status" value="1"/>
</dbReference>
<feature type="short sequence motif" description="'HIGH' region" evidence="11">
    <location>
        <begin position="12"/>
        <end position="22"/>
    </location>
</feature>
<dbReference type="InterPro" id="IPR004527">
    <property type="entry name" value="Glu-tRNA-ligase_bac/mito"/>
</dbReference>
<evidence type="ECO:0000256" key="6">
    <source>
        <dbReference type="ARBA" id="ARBA00022741"/>
    </source>
</evidence>
<protein>
    <recommendedName>
        <fullName evidence="11">Glutamate--tRNA ligase</fullName>
        <ecNumber evidence="11">6.1.1.17</ecNumber>
    </recommendedName>
    <alternativeName>
        <fullName evidence="11">Glutamyl-tRNA synthetase</fullName>
        <shortName evidence="11">GluRS</shortName>
    </alternativeName>
</protein>
<dbReference type="InterPro" id="IPR033910">
    <property type="entry name" value="GluRS_core"/>
</dbReference>
<dbReference type="EMBL" id="AZER01000016">
    <property type="protein sequence ID" value="KRL27366.1"/>
    <property type="molecule type" value="Genomic_DNA"/>
</dbReference>
<dbReference type="Pfam" id="PF19269">
    <property type="entry name" value="Anticodon_2"/>
    <property type="match status" value="1"/>
</dbReference>
<dbReference type="GO" id="GO:0006424">
    <property type="term" value="P:glutamyl-tRNA aminoacylation"/>
    <property type="evidence" value="ECO:0007669"/>
    <property type="project" value="UniProtKB-UniRule"/>
</dbReference>
<dbReference type="OrthoDB" id="9807503at2"/>
<dbReference type="InterPro" id="IPR020751">
    <property type="entry name" value="aa-tRNA-synth_I_codon-bd_sub2"/>
</dbReference>
<keyword evidence="5 11" id="KW-0436">Ligase</keyword>
<evidence type="ECO:0000256" key="5">
    <source>
        <dbReference type="ARBA" id="ARBA00022598"/>
    </source>
</evidence>
<feature type="short sequence motif" description="'KMSKS' region" evidence="11">
    <location>
        <begin position="258"/>
        <end position="262"/>
    </location>
</feature>
<reference evidence="14 15" key="1">
    <citation type="journal article" date="2015" name="Genome Announc.">
        <title>Expanding the biotechnology potential of lactobacilli through comparative genomics of 213 strains and associated genera.</title>
        <authorList>
            <person name="Sun Z."/>
            <person name="Harris H.M."/>
            <person name="McCann A."/>
            <person name="Guo C."/>
            <person name="Argimon S."/>
            <person name="Zhang W."/>
            <person name="Yang X."/>
            <person name="Jeffery I.B."/>
            <person name="Cooney J.C."/>
            <person name="Kagawa T.F."/>
            <person name="Liu W."/>
            <person name="Song Y."/>
            <person name="Salvetti E."/>
            <person name="Wrobel A."/>
            <person name="Rasinkangas P."/>
            <person name="Parkhill J."/>
            <person name="Rea M.C."/>
            <person name="O'Sullivan O."/>
            <person name="Ritari J."/>
            <person name="Douillard F.P."/>
            <person name="Paul Ross R."/>
            <person name="Yang R."/>
            <person name="Briner A.E."/>
            <person name="Felis G.E."/>
            <person name="de Vos W.M."/>
            <person name="Barrangou R."/>
            <person name="Klaenhammer T.R."/>
            <person name="Caufield P.W."/>
            <person name="Cui Y."/>
            <person name="Zhang H."/>
            <person name="O'Toole P.W."/>
        </authorList>
    </citation>
    <scope>NUCLEOTIDE SEQUENCE [LARGE SCALE GENOMIC DNA]</scope>
    <source>
        <strain evidence="14 15">DSM 13145</strain>
    </source>
</reference>
<evidence type="ECO:0000256" key="3">
    <source>
        <dbReference type="ARBA" id="ARBA00011245"/>
    </source>
</evidence>
<dbReference type="HAMAP" id="MF_00022">
    <property type="entry name" value="Glu_tRNA_synth_type1"/>
    <property type="match status" value="1"/>
</dbReference>
<evidence type="ECO:0000256" key="8">
    <source>
        <dbReference type="ARBA" id="ARBA00022917"/>
    </source>
</evidence>
<dbReference type="PROSITE" id="PS00178">
    <property type="entry name" value="AA_TRNA_LIGASE_I"/>
    <property type="match status" value="1"/>
</dbReference>
<dbReference type="GO" id="GO:0005829">
    <property type="term" value="C:cytosol"/>
    <property type="evidence" value="ECO:0007669"/>
    <property type="project" value="TreeGrafter"/>
</dbReference>
<dbReference type="PANTHER" id="PTHR43311:SF2">
    <property type="entry name" value="GLUTAMATE--TRNA LIGASE, MITOCHONDRIAL-RELATED"/>
    <property type="match status" value="1"/>
</dbReference>
<dbReference type="CDD" id="cd00808">
    <property type="entry name" value="GluRS_core"/>
    <property type="match status" value="1"/>
</dbReference>
<evidence type="ECO:0000256" key="7">
    <source>
        <dbReference type="ARBA" id="ARBA00022840"/>
    </source>
</evidence>
<dbReference type="SUPFAM" id="SSF48163">
    <property type="entry name" value="An anticodon-binding domain of class I aminoacyl-tRNA synthetases"/>
    <property type="match status" value="1"/>
</dbReference>
<dbReference type="STRING" id="1423746.FD27_GL001126"/>
<comment type="function">
    <text evidence="11">Catalyzes the attachment of glutamate to tRNA(Glu) in a two-step reaction: glutamate is first activated by ATP to form Glu-AMP and then transferred to the acceptor end of tRNA(Glu).</text>
</comment>
<comment type="subunit">
    <text evidence="3 11">Monomer.</text>
</comment>
<dbReference type="AlphaFoldDB" id="A0A0R1P4P8"/>
<dbReference type="Gene3D" id="1.10.10.350">
    <property type="match status" value="1"/>
</dbReference>
<evidence type="ECO:0000256" key="10">
    <source>
        <dbReference type="ARBA" id="ARBA00048351"/>
    </source>
</evidence>
<dbReference type="GO" id="GO:0008270">
    <property type="term" value="F:zinc ion binding"/>
    <property type="evidence" value="ECO:0007669"/>
    <property type="project" value="InterPro"/>
</dbReference>
<dbReference type="FunFam" id="3.40.50.620:FF:000007">
    <property type="entry name" value="Glutamate--tRNA ligase"/>
    <property type="match status" value="1"/>
</dbReference>
<dbReference type="Gene3D" id="3.40.50.620">
    <property type="entry name" value="HUPs"/>
    <property type="match status" value="1"/>
</dbReference>
<keyword evidence="8 11" id="KW-0648">Protein biosynthesis</keyword>
<organism evidence="14 15">
    <name type="scientific">Limosilactobacillus frumenti DSM 13145</name>
    <dbReference type="NCBI Taxonomy" id="1423746"/>
    <lineage>
        <taxon>Bacteria</taxon>
        <taxon>Bacillati</taxon>
        <taxon>Bacillota</taxon>
        <taxon>Bacilli</taxon>
        <taxon>Lactobacillales</taxon>
        <taxon>Lactobacillaceae</taxon>
        <taxon>Limosilactobacillus</taxon>
    </lineage>
</organism>
<keyword evidence="6 11" id="KW-0547">Nucleotide-binding</keyword>
<dbReference type="GO" id="GO:0004818">
    <property type="term" value="F:glutamate-tRNA ligase activity"/>
    <property type="evidence" value="ECO:0007669"/>
    <property type="project" value="UniProtKB-UniRule"/>
</dbReference>
<proteinExistence type="inferred from homology"/>
<dbReference type="Pfam" id="PF00749">
    <property type="entry name" value="tRNA-synt_1c"/>
    <property type="match status" value="1"/>
</dbReference>
<dbReference type="InterPro" id="IPR001412">
    <property type="entry name" value="aa-tRNA-synth_I_CS"/>
</dbReference>
<feature type="binding site" evidence="11">
    <location>
        <position position="261"/>
    </location>
    <ligand>
        <name>ATP</name>
        <dbReference type="ChEBI" id="CHEBI:30616"/>
    </ligand>
</feature>
<evidence type="ECO:0000256" key="4">
    <source>
        <dbReference type="ARBA" id="ARBA00022490"/>
    </source>
</evidence>
<dbReference type="EC" id="6.1.1.17" evidence="11"/>
<keyword evidence="7 11" id="KW-0067">ATP-binding</keyword>
<feature type="domain" description="Aminoacyl-tRNA synthetase class I anticodon-binding" evidence="13">
    <location>
        <begin position="369"/>
        <end position="491"/>
    </location>
</feature>
<keyword evidence="4 11" id="KW-0963">Cytoplasm</keyword>
<evidence type="ECO:0000256" key="2">
    <source>
        <dbReference type="ARBA" id="ARBA00007894"/>
    </source>
</evidence>
<comment type="catalytic activity">
    <reaction evidence="10 11">
        <text>tRNA(Glu) + L-glutamate + ATP = L-glutamyl-tRNA(Glu) + AMP + diphosphate</text>
        <dbReference type="Rhea" id="RHEA:23540"/>
        <dbReference type="Rhea" id="RHEA-COMP:9663"/>
        <dbReference type="Rhea" id="RHEA-COMP:9680"/>
        <dbReference type="ChEBI" id="CHEBI:29985"/>
        <dbReference type="ChEBI" id="CHEBI:30616"/>
        <dbReference type="ChEBI" id="CHEBI:33019"/>
        <dbReference type="ChEBI" id="CHEBI:78442"/>
        <dbReference type="ChEBI" id="CHEBI:78520"/>
        <dbReference type="ChEBI" id="CHEBI:456215"/>
        <dbReference type="EC" id="6.1.1.17"/>
    </reaction>
</comment>
<comment type="caution">
    <text evidence="11">Lacks conserved residue(s) required for the propagation of feature annotation.</text>
</comment>
<evidence type="ECO:0000256" key="9">
    <source>
        <dbReference type="ARBA" id="ARBA00023146"/>
    </source>
</evidence>